<comment type="similarity">
    <text evidence="2">Belongs to the complex I subunit 6 family.</text>
</comment>
<protein>
    <recommendedName>
        <fullName evidence="4">NADH-ubiquinone oxidoreductase chain 6</fullName>
        <ecNumber evidence="3">7.1.1.2</ecNumber>
    </recommendedName>
    <alternativeName>
        <fullName evidence="14">NADH dehydrogenase subunit 6</fullName>
    </alternativeName>
</protein>
<organism evidence="17">
    <name type="scientific">Curculionoidea sp. 28 KM-2017</name>
    <dbReference type="NCBI Taxonomy" id="2219412"/>
    <lineage>
        <taxon>Eukaryota</taxon>
        <taxon>Metazoa</taxon>
        <taxon>Ecdysozoa</taxon>
        <taxon>Arthropoda</taxon>
        <taxon>Hexapoda</taxon>
        <taxon>Insecta</taxon>
        <taxon>Pterygota</taxon>
        <taxon>Neoptera</taxon>
        <taxon>Endopterygota</taxon>
        <taxon>Coleoptera</taxon>
        <taxon>Polyphaga</taxon>
        <taxon>Cucujiformia</taxon>
    </lineage>
</organism>
<name>A0A346RJ71_9CUCU</name>
<keyword evidence="13 16" id="KW-0472">Membrane</keyword>
<reference evidence="17" key="1">
    <citation type="journal article" date="2018" name="J. ISSAAS">
        <title>The contribution of mitochondrial metagenomics to large-scale data mining and phylogenetic analysis of Coleoptera.</title>
        <authorList>
            <person name="Miller K."/>
            <person name="Linard B."/>
            <person name="Motyka M."/>
            <person name="Bocek M."/>
            <person name="Vogler A.P."/>
        </authorList>
    </citation>
    <scope>NUCLEOTIDE SEQUENCE</scope>
</reference>
<evidence type="ECO:0000313" key="17">
    <source>
        <dbReference type="EMBL" id="AXS66118.1"/>
    </source>
</evidence>
<keyword evidence="11" id="KW-0520">NAD</keyword>
<dbReference type="AlphaFoldDB" id="A0A346RJ71"/>
<dbReference type="PANTHER" id="PTHR11435">
    <property type="entry name" value="NADH UBIQUINONE OXIDOREDUCTASE SUBUNIT ND6"/>
    <property type="match status" value="1"/>
</dbReference>
<evidence type="ECO:0000256" key="15">
    <source>
        <dbReference type="ARBA" id="ARBA00049551"/>
    </source>
</evidence>
<evidence type="ECO:0000256" key="2">
    <source>
        <dbReference type="ARBA" id="ARBA00005698"/>
    </source>
</evidence>
<gene>
    <name evidence="17" type="primary">nad6</name>
</gene>
<feature type="transmembrane region" description="Helical" evidence="16">
    <location>
        <begin position="130"/>
        <end position="153"/>
    </location>
</feature>
<evidence type="ECO:0000256" key="11">
    <source>
        <dbReference type="ARBA" id="ARBA00023027"/>
    </source>
</evidence>
<feature type="transmembrane region" description="Helical" evidence="16">
    <location>
        <begin position="42"/>
        <end position="68"/>
    </location>
</feature>
<comment type="subcellular location">
    <subcellularLocation>
        <location evidence="1">Mitochondrion membrane</location>
        <topology evidence="1">Multi-pass membrane protein</topology>
    </subcellularLocation>
</comment>
<evidence type="ECO:0000256" key="8">
    <source>
        <dbReference type="ARBA" id="ARBA00022967"/>
    </source>
</evidence>
<dbReference type="EC" id="7.1.1.2" evidence="3"/>
<evidence type="ECO:0000256" key="12">
    <source>
        <dbReference type="ARBA" id="ARBA00023128"/>
    </source>
</evidence>
<keyword evidence="6" id="KW-0679">Respiratory chain</keyword>
<keyword evidence="12 17" id="KW-0496">Mitochondrion</keyword>
<evidence type="ECO:0000256" key="5">
    <source>
        <dbReference type="ARBA" id="ARBA00022448"/>
    </source>
</evidence>
<evidence type="ECO:0000256" key="4">
    <source>
        <dbReference type="ARBA" id="ARBA00021095"/>
    </source>
</evidence>
<geneLocation type="mitochondrion" evidence="17"/>
<sequence length="163" mass="17988">MTLSLVTSMVVLFLKHPLALGGGLLLQTTLLAMVTGFFYQNFWFSYILFLIMIGGMLVMFIYMTSIASNEKFQIPKKKSILAPVSSLSFLASLLLADLFYGFMMPPKTTGNWGSEASLGLSLSKFFSPPFSALTVGLMLYLLLTLVVVVKITNKPNGPLRQKK</sequence>
<evidence type="ECO:0000256" key="7">
    <source>
        <dbReference type="ARBA" id="ARBA00022692"/>
    </source>
</evidence>
<dbReference type="EMBL" id="MG193472">
    <property type="protein sequence ID" value="AXS66118.1"/>
    <property type="molecule type" value="Genomic_DNA"/>
</dbReference>
<evidence type="ECO:0000256" key="3">
    <source>
        <dbReference type="ARBA" id="ARBA00012944"/>
    </source>
</evidence>
<feature type="transmembrane region" description="Helical" evidence="16">
    <location>
        <begin position="80"/>
        <end position="102"/>
    </location>
</feature>
<dbReference type="PANTHER" id="PTHR11435:SF1">
    <property type="entry name" value="NADH-UBIQUINONE OXIDOREDUCTASE CHAIN 6"/>
    <property type="match status" value="1"/>
</dbReference>
<keyword evidence="9" id="KW-0249">Electron transport</keyword>
<evidence type="ECO:0000256" key="13">
    <source>
        <dbReference type="ARBA" id="ARBA00023136"/>
    </source>
</evidence>
<evidence type="ECO:0000256" key="10">
    <source>
        <dbReference type="ARBA" id="ARBA00022989"/>
    </source>
</evidence>
<evidence type="ECO:0000256" key="16">
    <source>
        <dbReference type="SAM" id="Phobius"/>
    </source>
</evidence>
<dbReference type="InterPro" id="IPR050269">
    <property type="entry name" value="ComplexI_Subunit6"/>
</dbReference>
<comment type="catalytic activity">
    <reaction evidence="15">
        <text>a ubiquinone + NADH + 5 H(+)(in) = a ubiquinol + NAD(+) + 4 H(+)(out)</text>
        <dbReference type="Rhea" id="RHEA:29091"/>
        <dbReference type="Rhea" id="RHEA-COMP:9565"/>
        <dbReference type="Rhea" id="RHEA-COMP:9566"/>
        <dbReference type="ChEBI" id="CHEBI:15378"/>
        <dbReference type="ChEBI" id="CHEBI:16389"/>
        <dbReference type="ChEBI" id="CHEBI:17976"/>
        <dbReference type="ChEBI" id="CHEBI:57540"/>
        <dbReference type="ChEBI" id="CHEBI:57945"/>
        <dbReference type="EC" id="7.1.1.2"/>
    </reaction>
</comment>
<keyword evidence="8" id="KW-1278">Translocase</keyword>
<keyword evidence="10 16" id="KW-1133">Transmembrane helix</keyword>
<dbReference type="GO" id="GO:0031966">
    <property type="term" value="C:mitochondrial membrane"/>
    <property type="evidence" value="ECO:0007669"/>
    <property type="project" value="UniProtKB-SubCell"/>
</dbReference>
<proteinExistence type="inferred from homology"/>
<evidence type="ECO:0000256" key="6">
    <source>
        <dbReference type="ARBA" id="ARBA00022660"/>
    </source>
</evidence>
<evidence type="ECO:0000256" key="9">
    <source>
        <dbReference type="ARBA" id="ARBA00022982"/>
    </source>
</evidence>
<keyword evidence="7 16" id="KW-0812">Transmembrane</keyword>
<accession>A0A346RJ71</accession>
<evidence type="ECO:0000256" key="14">
    <source>
        <dbReference type="ARBA" id="ARBA00031019"/>
    </source>
</evidence>
<dbReference type="GO" id="GO:0008137">
    <property type="term" value="F:NADH dehydrogenase (ubiquinone) activity"/>
    <property type="evidence" value="ECO:0007669"/>
    <property type="project" value="UniProtKB-EC"/>
</dbReference>
<evidence type="ECO:0000256" key="1">
    <source>
        <dbReference type="ARBA" id="ARBA00004225"/>
    </source>
</evidence>
<keyword evidence="5" id="KW-0813">Transport</keyword>